<comment type="caution">
    <text evidence="2">The sequence shown here is derived from an EMBL/GenBank/DDBJ whole genome shotgun (WGS) entry which is preliminary data.</text>
</comment>
<dbReference type="AlphaFoldDB" id="A0A7J5B4Q4"/>
<reference evidence="2 3" key="1">
    <citation type="submission" date="2019-09" db="EMBL/GenBank/DDBJ databases">
        <title>Phylogeny of genus Pseudoclavibacter and closely related genus.</title>
        <authorList>
            <person name="Li Y."/>
        </authorList>
    </citation>
    <scope>NUCLEOTIDE SEQUENCE [LARGE SCALE GENOMIC DNA]</scope>
    <source>
        <strain evidence="2 3">THG-MD12</strain>
    </source>
</reference>
<dbReference type="Proteomes" id="UP000490386">
    <property type="component" value="Unassembled WGS sequence"/>
</dbReference>
<name>A0A7J5B4Q4_9MICO</name>
<feature type="region of interest" description="Disordered" evidence="1">
    <location>
        <begin position="15"/>
        <end position="68"/>
    </location>
</feature>
<keyword evidence="3" id="KW-1185">Reference proteome</keyword>
<sequence length="148" mass="14814">MITIAAIVMLSLAGCSGPGGDDVTPATPTSAEPEGQTYSAPGETSEAAPDGAEAVQPDNAGDAAPADQLTVEQAQTACNTALDAGYPGSTVDWAGGIQSQETDPESGSITFIVSGDIDYQESEDRGTVMTCSVSVPDSTPEVTSLEVA</sequence>
<accession>A0A7J5B4Q4</accession>
<gene>
    <name evidence="2" type="ORF">F8O03_01925</name>
</gene>
<evidence type="ECO:0000256" key="1">
    <source>
        <dbReference type="SAM" id="MobiDB-lite"/>
    </source>
</evidence>
<organism evidence="2 3">
    <name type="scientific">Pseudoclavibacter terrae</name>
    <dbReference type="NCBI Taxonomy" id="1530195"/>
    <lineage>
        <taxon>Bacteria</taxon>
        <taxon>Bacillati</taxon>
        <taxon>Actinomycetota</taxon>
        <taxon>Actinomycetes</taxon>
        <taxon>Micrococcales</taxon>
        <taxon>Microbacteriaceae</taxon>
        <taxon>Pseudoclavibacter</taxon>
    </lineage>
</organism>
<proteinExistence type="predicted"/>
<feature type="compositionally biased region" description="Polar residues" evidence="1">
    <location>
        <begin position="97"/>
        <end position="108"/>
    </location>
</feature>
<protein>
    <submittedName>
        <fullName evidence="2">Uncharacterized protein</fullName>
    </submittedName>
</protein>
<dbReference type="RefSeq" id="WP_151422145.1">
    <property type="nucleotide sequence ID" value="NZ_WBJX01000001.1"/>
</dbReference>
<feature type="region of interest" description="Disordered" evidence="1">
    <location>
        <begin position="82"/>
        <end position="108"/>
    </location>
</feature>
<evidence type="ECO:0000313" key="2">
    <source>
        <dbReference type="EMBL" id="KAB1639126.1"/>
    </source>
</evidence>
<dbReference type="EMBL" id="WBJX01000001">
    <property type="protein sequence ID" value="KAB1639126.1"/>
    <property type="molecule type" value="Genomic_DNA"/>
</dbReference>
<evidence type="ECO:0000313" key="3">
    <source>
        <dbReference type="Proteomes" id="UP000490386"/>
    </source>
</evidence>